<evidence type="ECO:0000313" key="8">
    <source>
        <dbReference type="EMBL" id="KAD2805605.1"/>
    </source>
</evidence>
<evidence type="ECO:0000259" key="7">
    <source>
        <dbReference type="PROSITE" id="PS51667"/>
    </source>
</evidence>
<dbReference type="Pfam" id="PF08880">
    <property type="entry name" value="QLQ"/>
    <property type="match status" value="1"/>
</dbReference>
<dbReference type="EMBL" id="SZYD01000018">
    <property type="protein sequence ID" value="KAD2805605.1"/>
    <property type="molecule type" value="Genomic_DNA"/>
</dbReference>
<evidence type="ECO:0000256" key="5">
    <source>
        <dbReference type="SAM" id="MobiDB-lite"/>
    </source>
</evidence>
<gene>
    <name evidence="8" type="ORF">E3N88_38982</name>
</gene>
<dbReference type="PROSITE" id="PS51667">
    <property type="entry name" value="WRC"/>
    <property type="match status" value="1"/>
</dbReference>
<feature type="short sequence motif" description="Bipartite nuclear localization signal" evidence="4">
    <location>
        <begin position="222"/>
        <end position="229"/>
    </location>
</feature>
<comment type="subcellular location">
    <subcellularLocation>
        <location evidence="1 4">Nucleus</location>
    </subcellularLocation>
</comment>
<dbReference type="Pfam" id="PF14223">
    <property type="entry name" value="Retrotran_gag_2"/>
    <property type="match status" value="1"/>
</dbReference>
<dbReference type="GO" id="GO:0099402">
    <property type="term" value="P:plant organ development"/>
    <property type="evidence" value="ECO:0007669"/>
    <property type="project" value="UniProtKB-ARBA"/>
</dbReference>
<dbReference type="InterPro" id="IPR031137">
    <property type="entry name" value="GRF"/>
</dbReference>
<dbReference type="InterPro" id="IPR014977">
    <property type="entry name" value="WRC_dom"/>
</dbReference>
<keyword evidence="3 4" id="KW-0539">Nucleus</keyword>
<comment type="similarity">
    <text evidence="2">Belongs to the GRF family.</text>
</comment>
<dbReference type="Pfam" id="PF08879">
    <property type="entry name" value="WRC"/>
    <property type="match status" value="1"/>
</dbReference>
<feature type="compositionally biased region" description="Pro residues" evidence="5">
    <location>
        <begin position="763"/>
        <end position="789"/>
    </location>
</feature>
<feature type="domain" description="WRC" evidence="7">
    <location>
        <begin position="189"/>
        <end position="233"/>
    </location>
</feature>
<organism evidence="8 9">
    <name type="scientific">Mikania micrantha</name>
    <name type="common">bitter vine</name>
    <dbReference type="NCBI Taxonomy" id="192012"/>
    <lineage>
        <taxon>Eukaryota</taxon>
        <taxon>Viridiplantae</taxon>
        <taxon>Streptophyta</taxon>
        <taxon>Embryophyta</taxon>
        <taxon>Tracheophyta</taxon>
        <taxon>Spermatophyta</taxon>
        <taxon>Magnoliopsida</taxon>
        <taxon>eudicotyledons</taxon>
        <taxon>Gunneridae</taxon>
        <taxon>Pentapetalae</taxon>
        <taxon>asterids</taxon>
        <taxon>campanulids</taxon>
        <taxon>Asterales</taxon>
        <taxon>Asteraceae</taxon>
        <taxon>Asteroideae</taxon>
        <taxon>Heliantheae alliance</taxon>
        <taxon>Eupatorieae</taxon>
        <taxon>Mikania</taxon>
    </lineage>
</organism>
<dbReference type="OrthoDB" id="1927209at2759"/>
<dbReference type="SMART" id="SM00951">
    <property type="entry name" value="QLQ"/>
    <property type="match status" value="1"/>
</dbReference>
<dbReference type="GO" id="GO:0006355">
    <property type="term" value="P:regulation of DNA-templated transcription"/>
    <property type="evidence" value="ECO:0007669"/>
    <property type="project" value="InterPro"/>
</dbReference>
<evidence type="ECO:0000259" key="6">
    <source>
        <dbReference type="PROSITE" id="PS51666"/>
    </source>
</evidence>
<feature type="domain" description="QLQ" evidence="6">
    <location>
        <begin position="119"/>
        <end position="154"/>
    </location>
</feature>
<dbReference type="PANTHER" id="PTHR31602">
    <property type="entry name" value="GROWTH-REGULATING FACTOR 5"/>
    <property type="match status" value="1"/>
</dbReference>
<evidence type="ECO:0000256" key="1">
    <source>
        <dbReference type="ARBA" id="ARBA00004123"/>
    </source>
</evidence>
<evidence type="ECO:0000256" key="3">
    <source>
        <dbReference type="ARBA" id="ARBA00023242"/>
    </source>
</evidence>
<feature type="short sequence motif" description="Bipartite nuclear localization signal" evidence="4">
    <location>
        <begin position="194"/>
        <end position="204"/>
    </location>
</feature>
<dbReference type="AlphaFoldDB" id="A0A5N6LWC4"/>
<evidence type="ECO:0008006" key="10">
    <source>
        <dbReference type="Google" id="ProtNLM"/>
    </source>
</evidence>
<evidence type="ECO:0000256" key="2">
    <source>
        <dbReference type="ARBA" id="ARBA00008122"/>
    </source>
</evidence>
<keyword evidence="9" id="KW-1185">Reference proteome</keyword>
<evidence type="ECO:0000256" key="4">
    <source>
        <dbReference type="PROSITE-ProRule" id="PRU01002"/>
    </source>
</evidence>
<dbReference type="GO" id="GO:0005634">
    <property type="term" value="C:nucleus"/>
    <property type="evidence" value="ECO:0007669"/>
    <property type="project" value="UniProtKB-SubCell"/>
</dbReference>
<accession>A0A5N6LWC4</accession>
<evidence type="ECO:0000313" key="9">
    <source>
        <dbReference type="Proteomes" id="UP000326396"/>
    </source>
</evidence>
<dbReference type="GO" id="GO:0006351">
    <property type="term" value="P:DNA-templated transcription"/>
    <property type="evidence" value="ECO:0007669"/>
    <property type="project" value="InterPro"/>
</dbReference>
<proteinExistence type="inferred from homology"/>
<feature type="region of interest" description="Disordered" evidence="5">
    <location>
        <begin position="735"/>
        <end position="789"/>
    </location>
</feature>
<feature type="region of interest" description="Disordered" evidence="5">
    <location>
        <begin position="448"/>
        <end position="467"/>
    </location>
</feature>
<reference evidence="8 9" key="1">
    <citation type="submission" date="2019-05" db="EMBL/GenBank/DDBJ databases">
        <title>Mikania micrantha, genome provides insights into the molecular mechanism of rapid growth.</title>
        <authorList>
            <person name="Liu B."/>
        </authorList>
    </citation>
    <scope>NUCLEOTIDE SEQUENCE [LARGE SCALE GENOMIC DNA]</scope>
    <source>
        <strain evidence="8">NLD-2019</strain>
        <tissue evidence="8">Leaf</tissue>
    </source>
</reference>
<dbReference type="PANTHER" id="PTHR31602:SF108">
    <property type="entry name" value="GROWTH-REGULATING FACTOR"/>
    <property type="match status" value="1"/>
</dbReference>
<dbReference type="GO" id="GO:0005524">
    <property type="term" value="F:ATP binding"/>
    <property type="evidence" value="ECO:0007669"/>
    <property type="project" value="InterPro"/>
</dbReference>
<dbReference type="Proteomes" id="UP000326396">
    <property type="component" value="Linkage Group LG8"/>
</dbReference>
<protein>
    <recommendedName>
        <fullName evidence="10">Growth-regulating factor</fullName>
    </recommendedName>
</protein>
<sequence length="821" mass="89727">MTTTTTFDNTWVLSHDDKNIINNRGSGFTKQERSDDHQQHFVQTCKSSRTNYFDQPSKSMSMRSDSLLSLSPADANNMLSFSSSSYNHPPPAAYITNTGYGYGGSPTGMNMPFSRYKGPFTPSQWMELEHQALIYKHFVANVPVPSHLLSPLRKSLNSFLFPGSSSSTSYSPNSYGWGGFHLGLSGTTDPEPGRCRRTDGKKWRCSRDAVPEQKYCERHINRGRHRSRKPVEGQNGHVVSGSKSGLVVSSSYAPVSTTPATTSALISADLRNHNSAITASLQTAINRTQESSDSLMYPVNYTSFLDHGASNPNPLPDFVNPWSKDESLKRDWTQLTMSIPMAASDFSSSSNSPAQETLAVPSLGLTTDFYPDPTHKQTSNWILSSGNSMGGPLGEVLNRSCSCKGLMIKNPSSGAEMNHTSCDMWEAVNHHMGSSPTGVLQKTTFVSLSNSSSASSPKPNKEDKHSGAALPYPIIAAAAQQSVLTAAATQQFAPFLLFSIPSHFPTMTTESNIDPTATHTANSSFTTSVPLTTPSLTMVHFPSSLKLSSTNFLGWKTQVEAILHGLDLHKFIDGSFPSPSATIISNGQPIVNPSHTHWFRQDRLLFGALVGSLSPQIVPLVTNSKSSLDAWKILSNTYASPSRGHIKQLQHRLKHQSKSHDQSITDYMQSIKSTVDELSILGKTLDPEDITDIVLSGLDQTSYKSVIDAIHARDTSISFPELHEKLINHELSIAQSTPSQPSIHQPTTAFVAHSRHPQKPWQTRPPAPLPSRNPGLLPTPPQPTSSPTPRPFLGKCQFCFKQGHSPYFLLLLQEAISPDKI</sequence>
<name>A0A5N6LWC4_9ASTR</name>
<comment type="caution">
    <text evidence="8">The sequence shown here is derived from an EMBL/GenBank/DDBJ whole genome shotgun (WGS) entry which is preliminary data.</text>
</comment>
<feature type="compositionally biased region" description="Polar residues" evidence="5">
    <location>
        <begin position="735"/>
        <end position="748"/>
    </location>
</feature>
<dbReference type="InterPro" id="IPR014978">
    <property type="entry name" value="Gln-Leu-Gln_QLQ"/>
</dbReference>
<dbReference type="PROSITE" id="PS51666">
    <property type="entry name" value="QLQ"/>
    <property type="match status" value="1"/>
</dbReference>